<evidence type="ECO:0000259" key="1">
    <source>
        <dbReference type="Pfam" id="PF02371"/>
    </source>
</evidence>
<name>A0ABV8Z8M6_9ACTN</name>
<proteinExistence type="predicted"/>
<dbReference type="InterPro" id="IPR003346">
    <property type="entry name" value="Transposase_20"/>
</dbReference>
<dbReference type="InterPro" id="IPR047650">
    <property type="entry name" value="Transpos_IS110"/>
</dbReference>
<accession>A0ABV8Z8M6</accession>
<dbReference type="RefSeq" id="WP_386356883.1">
    <property type="nucleotide sequence ID" value="NZ_JBHSFG010000124.1"/>
</dbReference>
<dbReference type="PANTHER" id="PTHR33055:SF3">
    <property type="entry name" value="PUTATIVE TRANSPOSASE FOR IS117-RELATED"/>
    <property type="match status" value="1"/>
</dbReference>
<feature type="domain" description="Transposase IS116/IS110/IS902 C-terminal" evidence="1">
    <location>
        <begin position="64"/>
        <end position="122"/>
    </location>
</feature>
<comment type="caution">
    <text evidence="2">The sequence shown here is derived from an EMBL/GenBank/DDBJ whole genome shotgun (WGS) entry which is preliminary data.</text>
</comment>
<organism evidence="2 3">
    <name type="scientific">Streptomyces xiangluensis</name>
    <dbReference type="NCBI Taxonomy" id="2665720"/>
    <lineage>
        <taxon>Bacteria</taxon>
        <taxon>Bacillati</taxon>
        <taxon>Actinomycetota</taxon>
        <taxon>Actinomycetes</taxon>
        <taxon>Kitasatosporales</taxon>
        <taxon>Streptomycetaceae</taxon>
        <taxon>Streptomyces</taxon>
    </lineage>
</organism>
<dbReference type="Pfam" id="PF02371">
    <property type="entry name" value="Transposase_20"/>
    <property type="match status" value="1"/>
</dbReference>
<keyword evidence="3" id="KW-1185">Reference proteome</keyword>
<dbReference type="Proteomes" id="UP001596012">
    <property type="component" value="Unassembled WGS sequence"/>
</dbReference>
<dbReference type="PANTHER" id="PTHR33055">
    <property type="entry name" value="TRANSPOSASE FOR INSERTION SEQUENCE ELEMENT IS1111A"/>
    <property type="match status" value="1"/>
</dbReference>
<gene>
    <name evidence="2" type="ORF">ACFPH6_50905</name>
</gene>
<sequence>MRHPDHLAEQITTALDEQTVQVPGTETARDIVPGLAETLAVIPSRREALKQRIASLLTAHPLAKVLTSMPGIGVRTGARVLAVVGDGTAFPTAAYLASYAGLAPVTHRSGISIRGKHPPCGGSPS</sequence>
<protein>
    <submittedName>
        <fullName evidence="2">Transposase</fullName>
    </submittedName>
</protein>
<dbReference type="EMBL" id="JBHSFG010000124">
    <property type="protein sequence ID" value="MFC4472679.1"/>
    <property type="molecule type" value="Genomic_DNA"/>
</dbReference>
<evidence type="ECO:0000313" key="3">
    <source>
        <dbReference type="Proteomes" id="UP001596012"/>
    </source>
</evidence>
<evidence type="ECO:0000313" key="2">
    <source>
        <dbReference type="EMBL" id="MFC4472679.1"/>
    </source>
</evidence>
<reference evidence="3" key="1">
    <citation type="journal article" date="2019" name="Int. J. Syst. Evol. Microbiol.">
        <title>The Global Catalogue of Microorganisms (GCM) 10K type strain sequencing project: providing services to taxonomists for standard genome sequencing and annotation.</title>
        <authorList>
            <consortium name="The Broad Institute Genomics Platform"/>
            <consortium name="The Broad Institute Genome Sequencing Center for Infectious Disease"/>
            <person name="Wu L."/>
            <person name="Ma J."/>
        </authorList>
    </citation>
    <scope>NUCLEOTIDE SEQUENCE [LARGE SCALE GENOMIC DNA]</scope>
    <source>
        <strain evidence="3">DT43</strain>
    </source>
</reference>